<keyword evidence="6" id="KW-0808">Transferase</keyword>
<feature type="domain" description="Glycosyl transferase family 51" evidence="17">
    <location>
        <begin position="71"/>
        <end position="258"/>
    </location>
</feature>
<comment type="catalytic activity">
    <reaction evidence="12">
        <text>Preferential cleavage: (Ac)2-L-Lys-D-Ala-|-D-Ala. Also transpeptidation of peptidyl-alanyl moieties that are N-acyl substituents of D-alanine.</text>
        <dbReference type="EC" id="3.4.16.4"/>
    </reaction>
</comment>
<evidence type="ECO:0000256" key="4">
    <source>
        <dbReference type="ARBA" id="ARBA00022670"/>
    </source>
</evidence>
<dbReference type="GO" id="GO:0009002">
    <property type="term" value="F:serine-type D-Ala-D-Ala carboxypeptidase activity"/>
    <property type="evidence" value="ECO:0007669"/>
    <property type="project" value="UniProtKB-EC"/>
</dbReference>
<evidence type="ECO:0000256" key="9">
    <source>
        <dbReference type="ARBA" id="ARBA00022984"/>
    </source>
</evidence>
<dbReference type="Pfam" id="PF00912">
    <property type="entry name" value="Transgly"/>
    <property type="match status" value="1"/>
</dbReference>
<sequence>MRSDRHGKLYPLAMFGIVSILTGLLAVGFVVPVAALAGGTAKMVANSMEDLPPELTSTPQAQKSHILMADGSVLATFYDENREYVPLSKISKQMQTAQVAIEDNRFFSHGAVDLKGTARALVANVAGSARQGGSTLTQQYVKQIRIEAAVAAGNEEGVQAAQEPTVTRKLQELRYAVAMEKKLSKQQILERYLNIAYFGDGAYGVESAARHYFGTTAAKLDLAQSAMLAGLVQNPVAYDPVNHPEAALNRRNIVLARMAQLNLISTDQARKAEAVVFDKSKVFYPKNGCISSKYPFICDYAYRSLLQMPSLGKNPDERAKLVKRGGLTIQTNIDPKVQDAAQRAVSDVVGPRDPVLAGTAIIQPGTGLLMAMAQSRPVMGKKPGQTYYNYMAPGSMGGATGFQAGSTFKAFTIAAAIAKGIPMSKHYTASSPMDFTGEKFTNCTGSFKSGPFRVHNSAGHSWNIGLREAAAWSVNTYFVQLEQDVGMCDVTKMAQSTGVQLSSDKDIVKTFQNVPSFTLGTAYVSPMSMASAYATFASRGIQCDPIILKSVKNRNGSPIKVPTGNCKRVMPQKVADGVNSVLSGVMDATGMAAKIPGGYPQAGKTGTTDAHEAAWFNGYTPHAAGVAMIAADGSSPYFRGDKSRSIKGIRTTPGVYLNGSGGSDAGKIYRAAMAGVLQDKPKTAFVAPTDEVRYGKLIKIPNTDGMTYSQAKTAIHKAGFRTNVWHVWDDTEPGTYLGTASKGSAHSGTSVTLKVSKGPRPAPEPTYSPPPSEDQPNNPGDKQPDRQQNPPDNQTQPGDHNGNSGGNNGHSNGGGQQNPPGTTRPR</sequence>
<dbReference type="InterPro" id="IPR005543">
    <property type="entry name" value="PASTA_dom"/>
</dbReference>
<feature type="compositionally biased region" description="Low complexity" evidence="14">
    <location>
        <begin position="817"/>
        <end position="826"/>
    </location>
</feature>
<dbReference type="SUPFAM" id="SSF53955">
    <property type="entry name" value="Lysozyme-like"/>
    <property type="match status" value="1"/>
</dbReference>
<dbReference type="RefSeq" id="WP_002528166.1">
    <property type="nucleotide sequence ID" value="NZ_AP024747.1"/>
</dbReference>
<comment type="catalytic activity">
    <reaction evidence="13">
        <text>[GlcNAc-(1-&gt;4)-Mur2Ac(oyl-L-Ala-gamma-D-Glu-L-Lys-D-Ala-D-Ala)](n)-di-trans,octa-cis-undecaprenyl diphosphate + beta-D-GlcNAc-(1-&gt;4)-Mur2Ac(oyl-L-Ala-gamma-D-Glu-L-Lys-D-Ala-D-Ala)-di-trans,octa-cis-undecaprenyl diphosphate = [GlcNAc-(1-&gt;4)-Mur2Ac(oyl-L-Ala-gamma-D-Glu-L-Lys-D-Ala-D-Ala)](n+1)-di-trans,octa-cis-undecaprenyl diphosphate + di-trans,octa-cis-undecaprenyl diphosphate + H(+)</text>
        <dbReference type="Rhea" id="RHEA:23708"/>
        <dbReference type="Rhea" id="RHEA-COMP:9602"/>
        <dbReference type="Rhea" id="RHEA-COMP:9603"/>
        <dbReference type="ChEBI" id="CHEBI:15378"/>
        <dbReference type="ChEBI" id="CHEBI:58405"/>
        <dbReference type="ChEBI" id="CHEBI:60033"/>
        <dbReference type="ChEBI" id="CHEBI:78435"/>
        <dbReference type="EC" id="2.4.99.28"/>
    </reaction>
</comment>
<dbReference type="Gene3D" id="3.40.710.10">
    <property type="entry name" value="DD-peptidase/beta-lactamase superfamily"/>
    <property type="match status" value="1"/>
</dbReference>
<dbReference type="Proteomes" id="UP000825072">
    <property type="component" value="Chromosome 1"/>
</dbReference>
<name>A0AAD1KRH7_9ACTN</name>
<dbReference type="GO" id="GO:0008658">
    <property type="term" value="F:penicillin binding"/>
    <property type="evidence" value="ECO:0007669"/>
    <property type="project" value="InterPro"/>
</dbReference>
<dbReference type="Pfam" id="PF00905">
    <property type="entry name" value="Transpeptidase"/>
    <property type="match status" value="1"/>
</dbReference>
<dbReference type="PANTHER" id="PTHR32282:SF33">
    <property type="entry name" value="PEPTIDOGLYCAN GLYCOSYLTRANSFERASE"/>
    <property type="match status" value="1"/>
</dbReference>
<feature type="compositionally biased region" description="Polar residues" evidence="14">
    <location>
        <begin position="741"/>
        <end position="753"/>
    </location>
</feature>
<evidence type="ECO:0000256" key="14">
    <source>
        <dbReference type="SAM" id="MobiDB-lite"/>
    </source>
</evidence>
<keyword evidence="8" id="KW-0133">Cell shape</keyword>
<dbReference type="InterPro" id="IPR050396">
    <property type="entry name" value="Glycosyltr_51/Transpeptidase"/>
</dbReference>
<reference evidence="18" key="1">
    <citation type="submission" date="2021-06" db="EMBL/GenBank/DDBJ databases">
        <title>Genome sequence of Cutibacterium modestum strain KB17-24694.</title>
        <authorList>
            <person name="Dekio I."/>
            <person name="Asahina A."/>
            <person name="Nishida M."/>
        </authorList>
    </citation>
    <scope>NUCLEOTIDE SEQUENCE</scope>
    <source>
        <strain evidence="18">KB17-24694</strain>
    </source>
</reference>
<dbReference type="Gene3D" id="1.10.3810.10">
    <property type="entry name" value="Biosynthetic peptidoglycan transglycosylase-like"/>
    <property type="match status" value="1"/>
</dbReference>
<dbReference type="PANTHER" id="PTHR32282">
    <property type="entry name" value="BINDING PROTEIN TRANSPEPTIDASE, PUTATIVE-RELATED"/>
    <property type="match status" value="1"/>
</dbReference>
<dbReference type="InterPro" id="IPR023346">
    <property type="entry name" value="Lysozyme-like_dom_sf"/>
</dbReference>
<evidence type="ECO:0000313" key="18">
    <source>
        <dbReference type="EMBL" id="BCY26297.1"/>
    </source>
</evidence>
<evidence type="ECO:0000259" key="17">
    <source>
        <dbReference type="Pfam" id="PF00912"/>
    </source>
</evidence>
<evidence type="ECO:0000256" key="6">
    <source>
        <dbReference type="ARBA" id="ARBA00022679"/>
    </source>
</evidence>
<evidence type="ECO:0000256" key="1">
    <source>
        <dbReference type="ARBA" id="ARBA00007090"/>
    </source>
</evidence>
<evidence type="ECO:0000259" key="16">
    <source>
        <dbReference type="Pfam" id="PF00905"/>
    </source>
</evidence>
<dbReference type="InterPro" id="IPR001264">
    <property type="entry name" value="Glyco_trans_51"/>
</dbReference>
<accession>A0AAD1KRH7</accession>
<keyword evidence="15" id="KW-0472">Membrane</keyword>
<protein>
    <submittedName>
        <fullName evidence="18">Carboxypeptidase</fullName>
    </submittedName>
</protein>
<dbReference type="InterPro" id="IPR012338">
    <property type="entry name" value="Beta-lactam/transpept-like"/>
</dbReference>
<keyword evidence="5" id="KW-0328">Glycosyltransferase</keyword>
<keyword evidence="3 18" id="KW-0121">Carboxypeptidase</keyword>
<feature type="compositionally biased region" description="Gly residues" evidence="14">
    <location>
        <begin position="803"/>
        <end position="816"/>
    </location>
</feature>
<dbReference type="AlphaFoldDB" id="A0AAD1KRH7"/>
<feature type="transmembrane region" description="Helical" evidence="15">
    <location>
        <begin position="12"/>
        <end position="37"/>
    </location>
</feature>
<organism evidence="18 19">
    <name type="scientific">Cutibacterium modestum</name>
    <dbReference type="NCBI Taxonomy" id="2559073"/>
    <lineage>
        <taxon>Bacteria</taxon>
        <taxon>Bacillati</taxon>
        <taxon>Actinomycetota</taxon>
        <taxon>Actinomycetes</taxon>
        <taxon>Propionibacteriales</taxon>
        <taxon>Propionibacteriaceae</taxon>
        <taxon>Cutibacterium</taxon>
    </lineage>
</organism>
<dbReference type="EMBL" id="AP024747">
    <property type="protein sequence ID" value="BCY26297.1"/>
    <property type="molecule type" value="Genomic_DNA"/>
</dbReference>
<dbReference type="GO" id="GO:0030288">
    <property type="term" value="C:outer membrane-bounded periplasmic space"/>
    <property type="evidence" value="ECO:0007669"/>
    <property type="project" value="TreeGrafter"/>
</dbReference>
<evidence type="ECO:0000256" key="5">
    <source>
        <dbReference type="ARBA" id="ARBA00022676"/>
    </source>
</evidence>
<keyword evidence="7" id="KW-0378">Hydrolase</keyword>
<dbReference type="CDD" id="cd06577">
    <property type="entry name" value="PASTA_pknB"/>
    <property type="match status" value="1"/>
</dbReference>
<keyword evidence="9" id="KW-0573">Peptidoglycan synthesis</keyword>
<keyword evidence="4" id="KW-0645">Protease</keyword>
<comment type="similarity">
    <text evidence="1">In the C-terminal section; belongs to the transpeptidase family.</text>
</comment>
<dbReference type="SUPFAM" id="SSF56601">
    <property type="entry name" value="beta-lactamase/transpeptidase-like"/>
    <property type="match status" value="1"/>
</dbReference>
<evidence type="ECO:0000256" key="3">
    <source>
        <dbReference type="ARBA" id="ARBA00022645"/>
    </source>
</evidence>
<dbReference type="GO" id="GO:0008955">
    <property type="term" value="F:peptidoglycan glycosyltransferase activity"/>
    <property type="evidence" value="ECO:0007669"/>
    <property type="project" value="UniProtKB-EC"/>
</dbReference>
<dbReference type="InterPro" id="IPR036950">
    <property type="entry name" value="PBP_transglycosylase"/>
</dbReference>
<dbReference type="Gene3D" id="3.30.10.20">
    <property type="match status" value="1"/>
</dbReference>
<evidence type="ECO:0000256" key="13">
    <source>
        <dbReference type="ARBA" id="ARBA00049902"/>
    </source>
</evidence>
<dbReference type="GeneID" id="92881456"/>
<evidence type="ECO:0000256" key="10">
    <source>
        <dbReference type="ARBA" id="ARBA00023268"/>
    </source>
</evidence>
<keyword evidence="11" id="KW-0961">Cell wall biogenesis/degradation</keyword>
<feature type="compositionally biased region" description="Pro residues" evidence="14">
    <location>
        <begin position="760"/>
        <end position="773"/>
    </location>
</feature>
<proteinExistence type="inferred from homology"/>
<dbReference type="GO" id="GO:0071555">
    <property type="term" value="P:cell wall organization"/>
    <property type="evidence" value="ECO:0007669"/>
    <property type="project" value="UniProtKB-KW"/>
</dbReference>
<dbReference type="GO" id="GO:0006508">
    <property type="term" value="P:proteolysis"/>
    <property type="evidence" value="ECO:0007669"/>
    <property type="project" value="UniProtKB-KW"/>
</dbReference>
<comment type="similarity">
    <text evidence="2">In the N-terminal section; belongs to the glycosyltransferase 51 family.</text>
</comment>
<feature type="region of interest" description="Disordered" evidence="14">
    <location>
        <begin position="739"/>
        <end position="826"/>
    </location>
</feature>
<evidence type="ECO:0000313" key="19">
    <source>
        <dbReference type="Proteomes" id="UP000825072"/>
    </source>
</evidence>
<gene>
    <name evidence="18" type="ORF">KB1_22870</name>
</gene>
<evidence type="ECO:0000256" key="12">
    <source>
        <dbReference type="ARBA" id="ARBA00034000"/>
    </source>
</evidence>
<dbReference type="FunFam" id="1.10.3810.10:FF:000001">
    <property type="entry name" value="Penicillin-binding protein 1A"/>
    <property type="match status" value="1"/>
</dbReference>
<keyword evidence="15" id="KW-1133">Transmembrane helix</keyword>
<dbReference type="GO" id="GO:0008360">
    <property type="term" value="P:regulation of cell shape"/>
    <property type="evidence" value="ECO:0007669"/>
    <property type="project" value="UniProtKB-KW"/>
</dbReference>
<feature type="domain" description="Penicillin-binding protein transpeptidase" evidence="16">
    <location>
        <begin position="360"/>
        <end position="629"/>
    </location>
</feature>
<evidence type="ECO:0000256" key="15">
    <source>
        <dbReference type="SAM" id="Phobius"/>
    </source>
</evidence>
<keyword evidence="15" id="KW-0812">Transmembrane</keyword>
<dbReference type="InterPro" id="IPR001460">
    <property type="entry name" value="PCN-bd_Tpept"/>
</dbReference>
<evidence type="ECO:0000256" key="7">
    <source>
        <dbReference type="ARBA" id="ARBA00022801"/>
    </source>
</evidence>
<evidence type="ECO:0000256" key="8">
    <source>
        <dbReference type="ARBA" id="ARBA00022960"/>
    </source>
</evidence>
<evidence type="ECO:0000256" key="11">
    <source>
        <dbReference type="ARBA" id="ARBA00023316"/>
    </source>
</evidence>
<keyword evidence="10" id="KW-0511">Multifunctional enzyme</keyword>
<feature type="compositionally biased region" description="Low complexity" evidence="14">
    <location>
        <begin position="786"/>
        <end position="802"/>
    </location>
</feature>
<dbReference type="GO" id="GO:0009252">
    <property type="term" value="P:peptidoglycan biosynthetic process"/>
    <property type="evidence" value="ECO:0007669"/>
    <property type="project" value="UniProtKB-KW"/>
</dbReference>
<evidence type="ECO:0000256" key="2">
    <source>
        <dbReference type="ARBA" id="ARBA00007739"/>
    </source>
</evidence>